<dbReference type="CDD" id="cd07122">
    <property type="entry name" value="ALDH_F20_ACDH"/>
    <property type="match status" value="1"/>
</dbReference>
<name>A0A250XBP6_9CHLO</name>
<dbReference type="InterPro" id="IPR016161">
    <property type="entry name" value="Ald_DH/histidinol_DH"/>
</dbReference>
<feature type="domain" description="Aldehyde dehydrogenase" evidence="1">
    <location>
        <begin position="171"/>
        <end position="349"/>
    </location>
</feature>
<dbReference type="GO" id="GO:0016620">
    <property type="term" value="F:oxidoreductase activity, acting on the aldehyde or oxo group of donors, NAD or NADP as acceptor"/>
    <property type="evidence" value="ECO:0007669"/>
    <property type="project" value="InterPro"/>
</dbReference>
<evidence type="ECO:0000259" key="1">
    <source>
        <dbReference type="Pfam" id="PF00171"/>
    </source>
</evidence>
<dbReference type="InterPro" id="IPR016162">
    <property type="entry name" value="Ald_DH_N"/>
</dbReference>
<dbReference type="AlphaFoldDB" id="A0A250XBP6"/>
<organism evidence="2 3">
    <name type="scientific">Chlamydomonas eustigma</name>
    <dbReference type="NCBI Taxonomy" id="1157962"/>
    <lineage>
        <taxon>Eukaryota</taxon>
        <taxon>Viridiplantae</taxon>
        <taxon>Chlorophyta</taxon>
        <taxon>core chlorophytes</taxon>
        <taxon>Chlorophyceae</taxon>
        <taxon>CS clade</taxon>
        <taxon>Chlamydomonadales</taxon>
        <taxon>Chlamydomonadaceae</taxon>
        <taxon>Chlamydomonas</taxon>
    </lineage>
</organism>
<accession>A0A250XBP6</accession>
<dbReference type="InterPro" id="IPR016163">
    <property type="entry name" value="Ald_DH_C"/>
</dbReference>
<dbReference type="STRING" id="1157962.A0A250XBP6"/>
<comment type="caution">
    <text evidence="2">The sequence shown here is derived from an EMBL/GenBank/DDBJ whole genome shotgun (WGS) entry which is preliminary data.</text>
</comment>
<keyword evidence="3" id="KW-1185">Reference proteome</keyword>
<evidence type="ECO:0000313" key="3">
    <source>
        <dbReference type="Proteomes" id="UP000232323"/>
    </source>
</evidence>
<dbReference type="OrthoDB" id="339764at2759"/>
<dbReference type="PANTHER" id="PTHR11699">
    <property type="entry name" value="ALDEHYDE DEHYDROGENASE-RELATED"/>
    <property type="match status" value="1"/>
</dbReference>
<gene>
    <name evidence="2" type="ORF">CEUSTIGMA_g7757.t1</name>
</gene>
<dbReference type="InterPro" id="IPR015590">
    <property type="entry name" value="Aldehyde_DH_dom"/>
</dbReference>
<dbReference type="Gene3D" id="3.40.605.10">
    <property type="entry name" value="Aldehyde Dehydrogenase, Chain A, domain 1"/>
    <property type="match status" value="2"/>
</dbReference>
<dbReference type="EMBL" id="BEGY01000051">
    <property type="protein sequence ID" value="GAX80319.1"/>
    <property type="molecule type" value="Genomic_DNA"/>
</dbReference>
<reference evidence="2 3" key="1">
    <citation type="submission" date="2017-08" db="EMBL/GenBank/DDBJ databases">
        <title>Acidophilic green algal genome provides insights into adaptation to an acidic environment.</title>
        <authorList>
            <person name="Hirooka S."/>
            <person name="Hirose Y."/>
            <person name="Kanesaki Y."/>
            <person name="Higuchi S."/>
            <person name="Fujiwara T."/>
            <person name="Onuma R."/>
            <person name="Era A."/>
            <person name="Ohbayashi R."/>
            <person name="Uzuka A."/>
            <person name="Nozaki H."/>
            <person name="Yoshikawa H."/>
            <person name="Miyagishima S.Y."/>
        </authorList>
    </citation>
    <scope>NUCLEOTIDE SEQUENCE [LARGE SCALE GENOMIC DNA]</scope>
    <source>
        <strain evidence="2 3">NIES-2499</strain>
    </source>
</reference>
<dbReference type="Pfam" id="PF00171">
    <property type="entry name" value="Aldedh"/>
    <property type="match status" value="1"/>
</dbReference>
<sequence>MLQRLGNRLSKSGSLHVLVVSTVVSTTRRGGQTLRAKIELESETHETERSLKQANNVTFGNVLEAPFNKEGLRSPEPDDELKHLKLILHNAVIAQKRFSTYTQVQVHEIFKAAAAAACAQRVPLAIMAVEETKMGVVEDKVIKNHFASEFIYNKYKNQKTCDVIEVDSAGGIVPTTNPTSTAIFKALLTLKTRNALILCPHPRATKATIAAAKIVLVAAVAAGAPPGIISWVDHPSMVAAGAPPGIISWVDHPSMVVSQALMQAPEISLILATGGPAMVKAAYSSGHPSVGVGAGNTPAVIDETANIQMAVSSILLSKTFDNGVICASEQSVVVHDQVYEDVKAEFTRRGADFLTKEEKARVRSKIVVEGRLNASIVGQSVQKLAQIFGITVPPWTRVIIGEIGMIGKEEPLSEEKLCSVLGMYRAADYDSAVDMADRLVRFAGPGHTSVLYTNPLNRDHIDRFGSVVKTVRVLINKPASQGAIGDLYNFHLDPSLTLGCGTWGSTSVFSNVGPMNLLNIKSVTERRENMQFRVPPKIYFKGGCLETALMD</sequence>
<proteinExistence type="predicted"/>
<evidence type="ECO:0000313" key="2">
    <source>
        <dbReference type="EMBL" id="GAX80319.1"/>
    </source>
</evidence>
<dbReference type="Proteomes" id="UP000232323">
    <property type="component" value="Unassembled WGS sequence"/>
</dbReference>
<dbReference type="Gene3D" id="3.40.309.10">
    <property type="entry name" value="Aldehyde Dehydrogenase, Chain A, domain 2"/>
    <property type="match status" value="1"/>
</dbReference>
<dbReference type="SUPFAM" id="SSF53720">
    <property type="entry name" value="ALDH-like"/>
    <property type="match status" value="1"/>
</dbReference>
<protein>
    <recommendedName>
        <fullName evidence="1">Aldehyde dehydrogenase domain-containing protein</fullName>
    </recommendedName>
</protein>